<dbReference type="HAMAP" id="MF_02210">
    <property type="entry name" value="RimI"/>
    <property type="match status" value="1"/>
</dbReference>
<dbReference type="PANTHER" id="PTHR43420">
    <property type="entry name" value="ACETYLTRANSFERASE"/>
    <property type="match status" value="1"/>
</dbReference>
<dbReference type="InterPro" id="IPR006464">
    <property type="entry name" value="AcTrfase_RimI/Ard1"/>
</dbReference>
<feature type="active site" description="Proton donor" evidence="5">
    <location>
        <position position="128"/>
    </location>
</feature>
<evidence type="ECO:0000256" key="2">
    <source>
        <dbReference type="ARBA" id="ARBA00022490"/>
    </source>
</evidence>
<dbReference type="SUPFAM" id="SSF55729">
    <property type="entry name" value="Acyl-CoA N-acyltransferases (Nat)"/>
    <property type="match status" value="1"/>
</dbReference>
<dbReference type="InterPro" id="IPR016181">
    <property type="entry name" value="Acyl_CoA_acyltransferase"/>
</dbReference>
<evidence type="ECO:0000256" key="3">
    <source>
        <dbReference type="ARBA" id="ARBA00022679"/>
    </source>
</evidence>
<keyword evidence="8" id="KW-1185">Reference proteome</keyword>
<dbReference type="Gene3D" id="3.40.630.30">
    <property type="match status" value="1"/>
</dbReference>
<dbReference type="EC" id="2.3.1.266" evidence="5"/>
<dbReference type="GO" id="GO:0008999">
    <property type="term" value="F:protein-N-terminal-alanine acetyltransferase activity"/>
    <property type="evidence" value="ECO:0007669"/>
    <property type="project" value="UniProtKB-UniRule"/>
</dbReference>
<comment type="subcellular location">
    <subcellularLocation>
        <location evidence="5">Cytoplasm</location>
    </subcellularLocation>
</comment>
<comment type="function">
    <text evidence="5">Acetylates the N-terminal alanine of ribosomal protein bS18.</text>
</comment>
<organism evidence="7 8">
    <name type="scientific">Undibacterium baiyunense</name>
    <dbReference type="NCBI Taxonomy" id="2828731"/>
    <lineage>
        <taxon>Bacteria</taxon>
        <taxon>Pseudomonadati</taxon>
        <taxon>Pseudomonadota</taxon>
        <taxon>Betaproteobacteria</taxon>
        <taxon>Burkholderiales</taxon>
        <taxon>Oxalobacteraceae</taxon>
        <taxon>Undibacterium</taxon>
    </lineage>
</organism>
<dbReference type="InterPro" id="IPR043690">
    <property type="entry name" value="RimI"/>
</dbReference>
<comment type="catalytic activity">
    <reaction evidence="5">
        <text>N-terminal L-alanyl-[ribosomal protein bS18] + acetyl-CoA = N-terminal N(alpha)-acetyl-L-alanyl-[ribosomal protein bS18] + CoA + H(+)</text>
        <dbReference type="Rhea" id="RHEA:43756"/>
        <dbReference type="Rhea" id="RHEA-COMP:10676"/>
        <dbReference type="Rhea" id="RHEA-COMP:10677"/>
        <dbReference type="ChEBI" id="CHEBI:15378"/>
        <dbReference type="ChEBI" id="CHEBI:57287"/>
        <dbReference type="ChEBI" id="CHEBI:57288"/>
        <dbReference type="ChEBI" id="CHEBI:64718"/>
        <dbReference type="ChEBI" id="CHEBI:83683"/>
        <dbReference type="EC" id="2.3.1.266"/>
    </reaction>
</comment>
<name>A0A941DCC2_9BURK</name>
<accession>A0A941DCC2</accession>
<evidence type="ECO:0000256" key="1">
    <source>
        <dbReference type="ARBA" id="ARBA00005395"/>
    </source>
</evidence>
<dbReference type="Pfam" id="PF00583">
    <property type="entry name" value="Acetyltransf_1"/>
    <property type="match status" value="1"/>
</dbReference>
<keyword evidence="7" id="KW-0687">Ribonucleoprotein</keyword>
<feature type="active site" description="Proton acceptor" evidence="5">
    <location>
        <position position="116"/>
    </location>
</feature>
<reference evidence="7 8" key="1">
    <citation type="submission" date="2021-04" db="EMBL/GenBank/DDBJ databases">
        <title>novel species isolated from subtropical streams in China.</title>
        <authorList>
            <person name="Lu H."/>
        </authorList>
    </citation>
    <scope>NUCLEOTIDE SEQUENCE [LARGE SCALE GENOMIC DNA]</scope>
    <source>
        <strain evidence="7 8">BYS107W</strain>
    </source>
</reference>
<keyword evidence="2 5" id="KW-0963">Cytoplasm</keyword>
<dbReference type="Proteomes" id="UP000680158">
    <property type="component" value="Unassembled WGS sequence"/>
</dbReference>
<feature type="binding site" evidence="5">
    <location>
        <position position="121"/>
    </location>
    <ligand>
        <name>acetyl-CoA</name>
        <dbReference type="ChEBI" id="CHEBI:57288"/>
    </ligand>
</feature>
<evidence type="ECO:0000313" key="8">
    <source>
        <dbReference type="Proteomes" id="UP000680158"/>
    </source>
</evidence>
<keyword evidence="7" id="KW-0689">Ribosomal protein</keyword>
<evidence type="ECO:0000313" key="7">
    <source>
        <dbReference type="EMBL" id="MBR7745496.1"/>
    </source>
</evidence>
<protein>
    <recommendedName>
        <fullName evidence="5">[Ribosomal protein bS18]-alanine N-acetyltransferase</fullName>
        <ecNumber evidence="5">2.3.1.266</ecNumber>
    </recommendedName>
</protein>
<dbReference type="GO" id="GO:0005737">
    <property type="term" value="C:cytoplasm"/>
    <property type="evidence" value="ECO:0007669"/>
    <property type="project" value="UniProtKB-SubCell"/>
</dbReference>
<comment type="caution">
    <text evidence="5">Lacks conserved residue(s) required for the propagation of feature annotation.</text>
</comment>
<dbReference type="AlphaFoldDB" id="A0A941DCC2"/>
<keyword evidence="3 5" id="KW-0808">Transferase</keyword>
<feature type="domain" description="N-acetyltransferase" evidence="6">
    <location>
        <begin position="14"/>
        <end position="161"/>
    </location>
</feature>
<comment type="similarity">
    <text evidence="1 5">Belongs to the acetyltransferase family. RimI subfamily.</text>
</comment>
<evidence type="ECO:0000259" key="6">
    <source>
        <dbReference type="PROSITE" id="PS51186"/>
    </source>
</evidence>
<keyword evidence="4 5" id="KW-0012">Acyltransferase</keyword>
<dbReference type="NCBIfam" id="TIGR01575">
    <property type="entry name" value="rimI"/>
    <property type="match status" value="1"/>
</dbReference>
<proteinExistence type="inferred from homology"/>
<dbReference type="PANTHER" id="PTHR43420:SF12">
    <property type="entry name" value="N-ACETYLTRANSFERASE DOMAIN-CONTAINING PROTEIN"/>
    <property type="match status" value="1"/>
</dbReference>
<dbReference type="CDD" id="cd04301">
    <property type="entry name" value="NAT_SF"/>
    <property type="match status" value="1"/>
</dbReference>
<dbReference type="InterPro" id="IPR000182">
    <property type="entry name" value="GNAT_dom"/>
</dbReference>
<dbReference type="RefSeq" id="WP_212682884.1">
    <property type="nucleotide sequence ID" value="NZ_JAGSPM010000001.1"/>
</dbReference>
<dbReference type="PROSITE" id="PS51186">
    <property type="entry name" value="GNAT"/>
    <property type="match status" value="1"/>
</dbReference>
<evidence type="ECO:0000256" key="5">
    <source>
        <dbReference type="HAMAP-Rule" id="MF_02210"/>
    </source>
</evidence>
<dbReference type="GO" id="GO:0005840">
    <property type="term" value="C:ribosome"/>
    <property type="evidence" value="ECO:0007669"/>
    <property type="project" value="UniProtKB-KW"/>
</dbReference>
<dbReference type="InterPro" id="IPR050680">
    <property type="entry name" value="YpeA/RimI_acetyltransf"/>
</dbReference>
<sequence>MSGNIQSIAEFAKYQFCVLGLDDLDEVLAIEQAVYTHPWTYGNFVDTLQNAHEAYGIRDDQGELVAYFFLMPVVDEFHLLTFAVHAKKQKLGYAHILLKKMLQIASEKQFVSIMLEVRVSNHRAISVYQRFGFEEIGRRKGYYPAQDGLREDAIVMRIAVPTNNNSIQNES</sequence>
<gene>
    <name evidence="5 7" type="primary">rimI</name>
    <name evidence="7" type="ORF">KDM92_02795</name>
</gene>
<dbReference type="EMBL" id="JAGSPM010000001">
    <property type="protein sequence ID" value="MBR7745496.1"/>
    <property type="molecule type" value="Genomic_DNA"/>
</dbReference>
<comment type="caution">
    <text evidence="7">The sequence shown here is derived from an EMBL/GenBank/DDBJ whole genome shotgun (WGS) entry which is preliminary data.</text>
</comment>
<evidence type="ECO:0000256" key="4">
    <source>
        <dbReference type="ARBA" id="ARBA00023315"/>
    </source>
</evidence>